<reference evidence="3" key="1">
    <citation type="journal article" date="2021" name="PeerJ">
        <title>Extensive microbial diversity within the chicken gut microbiome revealed by metagenomics and culture.</title>
        <authorList>
            <person name="Gilroy R."/>
            <person name="Ravi A."/>
            <person name="Getino M."/>
            <person name="Pursley I."/>
            <person name="Horton D.L."/>
            <person name="Alikhan N.F."/>
            <person name="Baker D."/>
            <person name="Gharbi K."/>
            <person name="Hall N."/>
            <person name="Watson M."/>
            <person name="Adriaenssens E.M."/>
            <person name="Foster-Nyarko E."/>
            <person name="Jarju S."/>
            <person name="Secka A."/>
            <person name="Antonio M."/>
            <person name="Oren A."/>
            <person name="Chaudhuri R.R."/>
            <person name="La Ragione R."/>
            <person name="Hildebrand F."/>
            <person name="Pallen M.J."/>
        </authorList>
    </citation>
    <scope>NUCLEOTIDE SEQUENCE</scope>
    <source>
        <strain evidence="3">1719</strain>
    </source>
</reference>
<evidence type="ECO:0000313" key="4">
    <source>
        <dbReference type="Proteomes" id="UP000824156"/>
    </source>
</evidence>
<name>A0A9D1W913_9SPHI</name>
<dbReference type="InterPro" id="IPR012338">
    <property type="entry name" value="Beta-lactam/transpept-like"/>
</dbReference>
<proteinExistence type="predicted"/>
<dbReference type="InterPro" id="IPR050789">
    <property type="entry name" value="Diverse_Enzym_Activities"/>
</dbReference>
<dbReference type="AlphaFoldDB" id="A0A9D1W913"/>
<feature type="domain" description="Beta-lactamase-related" evidence="2">
    <location>
        <begin position="201"/>
        <end position="545"/>
    </location>
</feature>
<dbReference type="SUPFAM" id="SSF56601">
    <property type="entry name" value="beta-lactamase/transpeptidase-like"/>
    <property type="match status" value="1"/>
</dbReference>
<evidence type="ECO:0000256" key="1">
    <source>
        <dbReference type="ARBA" id="ARBA00022801"/>
    </source>
</evidence>
<dbReference type="Gene3D" id="3.40.710.10">
    <property type="entry name" value="DD-peptidase/beta-lactamase superfamily"/>
    <property type="match status" value="1"/>
</dbReference>
<reference evidence="3" key="2">
    <citation type="submission" date="2021-04" db="EMBL/GenBank/DDBJ databases">
        <authorList>
            <person name="Gilroy R."/>
        </authorList>
    </citation>
    <scope>NUCLEOTIDE SEQUENCE</scope>
    <source>
        <strain evidence="3">1719</strain>
    </source>
</reference>
<evidence type="ECO:0000313" key="3">
    <source>
        <dbReference type="EMBL" id="HIX54846.1"/>
    </source>
</evidence>
<dbReference type="EMBL" id="DXEZ01000209">
    <property type="protein sequence ID" value="HIX54846.1"/>
    <property type="molecule type" value="Genomic_DNA"/>
</dbReference>
<sequence length="569" mass="64335">MHRIVFLIITGIVFSALNGLAQPAYKQAINYTQVHKNPKELLPLKDLRDEIAVVVSDKARFQPFVNACEKYAKVQIIQADEVLEQSKYFKTLLVLLSQNDPREDWAKKFGYIATSNMKNVVLIDFDEGSSPLVVNNAVAHIQAKSYNEKDQQQAALTIFGGLASTQGVKTKQTRIQYFNEEFSGINRQAMESEIDLIASEAIREKATPGLVVMVVKNGQVVLEKAYGYHTYENKRPTQTSDIFDLASISKIVGTTPVVMHLEEQGVIKLDDPLEKYIYESKNLEIGNTKLKTILLHEAGFIPYIPFYRDLNPSDVSRFYTKSHQLKMADSSFLINGYYQKHMWPKMLEAPLKTQGKYVYSDISLYVMQEVVERMKSKRLDVLASDVLFEPMGMLKTGYLPRERFSEKDIVPTENDTSFRKVLLKGYVHDQGAAMAGGVAGHAGLFSTAGDLAVYGQMLLNKGEYGGERFFKASTVDKYSSNQSSVSRRGLGFDRHDPNPELEYPSKMSNESVYGHTGYTGTCIWIDPQNQLVYIFLSNRVHPQVSTKILELNTRSRIQDAIYKNIQSNH</sequence>
<keyword evidence="1" id="KW-0378">Hydrolase</keyword>
<evidence type="ECO:0000259" key="2">
    <source>
        <dbReference type="Pfam" id="PF00144"/>
    </source>
</evidence>
<dbReference type="PANTHER" id="PTHR43283:SF11">
    <property type="entry name" value="BETA-LACTAMASE-RELATED DOMAIN-CONTAINING PROTEIN"/>
    <property type="match status" value="1"/>
</dbReference>
<comment type="caution">
    <text evidence="3">The sequence shown here is derived from an EMBL/GenBank/DDBJ whole genome shotgun (WGS) entry which is preliminary data.</text>
</comment>
<gene>
    <name evidence="3" type="ORF">H9853_07460</name>
</gene>
<organism evidence="3 4">
    <name type="scientific">Candidatus Sphingobacterium stercoripullorum</name>
    <dbReference type="NCBI Taxonomy" id="2838759"/>
    <lineage>
        <taxon>Bacteria</taxon>
        <taxon>Pseudomonadati</taxon>
        <taxon>Bacteroidota</taxon>
        <taxon>Sphingobacteriia</taxon>
        <taxon>Sphingobacteriales</taxon>
        <taxon>Sphingobacteriaceae</taxon>
        <taxon>Sphingobacterium</taxon>
    </lineage>
</organism>
<dbReference type="Proteomes" id="UP000824156">
    <property type="component" value="Unassembled WGS sequence"/>
</dbReference>
<dbReference type="PANTHER" id="PTHR43283">
    <property type="entry name" value="BETA-LACTAMASE-RELATED"/>
    <property type="match status" value="1"/>
</dbReference>
<dbReference type="InterPro" id="IPR001466">
    <property type="entry name" value="Beta-lactam-related"/>
</dbReference>
<dbReference type="GO" id="GO:0016787">
    <property type="term" value="F:hydrolase activity"/>
    <property type="evidence" value="ECO:0007669"/>
    <property type="project" value="UniProtKB-KW"/>
</dbReference>
<dbReference type="Pfam" id="PF00144">
    <property type="entry name" value="Beta-lactamase"/>
    <property type="match status" value="1"/>
</dbReference>
<protein>
    <submittedName>
        <fullName evidence="3">Beta-lactamase family protein</fullName>
    </submittedName>
</protein>
<accession>A0A9D1W913</accession>